<dbReference type="InterPro" id="IPR043519">
    <property type="entry name" value="NT_sf"/>
</dbReference>
<dbReference type="AlphaFoldDB" id="A0A8G1EAB3"/>
<dbReference type="GO" id="GO:0015969">
    <property type="term" value="P:guanosine tetraphosphate metabolic process"/>
    <property type="evidence" value="ECO:0007669"/>
    <property type="project" value="InterPro"/>
</dbReference>
<gene>
    <name evidence="2" type="ORF">JO391_11645</name>
</gene>
<evidence type="ECO:0000259" key="1">
    <source>
        <dbReference type="SMART" id="SM00954"/>
    </source>
</evidence>
<protein>
    <submittedName>
        <fullName evidence="2">RelA/SpoT domain-containing protein</fullName>
    </submittedName>
</protein>
<dbReference type="PANTHER" id="PTHR41773">
    <property type="entry name" value="GTP PYROPHOSPHATASE-RELATED"/>
    <property type="match status" value="1"/>
</dbReference>
<accession>A0A8G1EAB3</accession>
<dbReference type="CDD" id="cd05399">
    <property type="entry name" value="NT_Rel-Spo_like"/>
    <property type="match status" value="1"/>
</dbReference>
<organism evidence="2 3">
    <name type="scientific">Neotabrizicola shimadae</name>
    <dbReference type="NCBI Taxonomy" id="2807096"/>
    <lineage>
        <taxon>Bacteria</taxon>
        <taxon>Pseudomonadati</taxon>
        <taxon>Pseudomonadota</taxon>
        <taxon>Alphaproteobacteria</taxon>
        <taxon>Rhodobacterales</taxon>
        <taxon>Paracoccaceae</taxon>
        <taxon>Neotabrizicola</taxon>
    </lineage>
</organism>
<dbReference type="Gene3D" id="3.30.460.10">
    <property type="entry name" value="Beta Polymerase, domain 2"/>
    <property type="match status" value="1"/>
</dbReference>
<dbReference type="Pfam" id="PF04607">
    <property type="entry name" value="RelA_SpoT"/>
    <property type="match status" value="1"/>
</dbReference>
<dbReference type="KEGG" id="nsm:JO391_11645"/>
<proteinExistence type="predicted"/>
<dbReference type="Proteomes" id="UP000826300">
    <property type="component" value="Chromosome"/>
</dbReference>
<evidence type="ECO:0000313" key="3">
    <source>
        <dbReference type="Proteomes" id="UP000826300"/>
    </source>
</evidence>
<evidence type="ECO:0000313" key="2">
    <source>
        <dbReference type="EMBL" id="QYZ68440.1"/>
    </source>
</evidence>
<sequence length="205" mass="23548">MNMDRSAYHDLYDQFLVDCARRVEEFIGRVLADTKVDRITARAKNPERFFEKASRTDSCGNPKYIAPLIEIQDLVGVRVVVLFLEDVEPVRKKLSGWVRSIEDRSLSPKADREFSYFGYHSVMFIPDECRVEFAGADEIKFFELQIKTVFQHAWSEAEHDLVYKPMEGPLSAEQKRLTGFAASLAWGADKAFQDVLDATRLTGKR</sequence>
<name>A0A8G1EAB3_9RHOB</name>
<feature type="domain" description="RelA/SpoT" evidence="1">
    <location>
        <begin position="41"/>
        <end position="169"/>
    </location>
</feature>
<reference evidence="2" key="1">
    <citation type="submission" date="2021-02" db="EMBL/GenBank/DDBJ databases">
        <title>Rhodobacter shimadae sp. nov., an aerobic anoxygenic phototrophic bacterium isolated from a hot spring.</title>
        <authorList>
            <person name="Muramatsu S."/>
            <person name="Haruta S."/>
            <person name="Hirose S."/>
            <person name="Hanada S."/>
        </authorList>
    </citation>
    <scope>NUCLEOTIDE SEQUENCE</scope>
    <source>
        <strain evidence="2">N10</strain>
    </source>
</reference>
<dbReference type="SMART" id="SM00954">
    <property type="entry name" value="RelA_SpoT"/>
    <property type="match status" value="1"/>
</dbReference>
<dbReference type="SUPFAM" id="SSF81301">
    <property type="entry name" value="Nucleotidyltransferase"/>
    <property type="match status" value="1"/>
</dbReference>
<dbReference type="InterPro" id="IPR007685">
    <property type="entry name" value="RelA_SpoT"/>
</dbReference>
<keyword evidence="3" id="KW-1185">Reference proteome</keyword>
<dbReference type="PANTHER" id="PTHR41773:SF1">
    <property type="entry name" value="RELA_SPOT DOMAIN-CONTAINING PROTEIN"/>
    <property type="match status" value="1"/>
</dbReference>
<dbReference type="EMBL" id="CP069370">
    <property type="protein sequence ID" value="QYZ68440.1"/>
    <property type="molecule type" value="Genomic_DNA"/>
</dbReference>